<dbReference type="SUPFAM" id="SSF103084">
    <property type="entry name" value="Holliday junction resolvase RusA"/>
    <property type="match status" value="1"/>
</dbReference>
<dbReference type="AlphaFoldDB" id="A0A6C8N503"/>
<dbReference type="GO" id="GO:0006281">
    <property type="term" value="P:DNA repair"/>
    <property type="evidence" value="ECO:0007669"/>
    <property type="project" value="InterPro"/>
</dbReference>
<dbReference type="InterPro" id="IPR036614">
    <property type="entry name" value="RusA-like_sf"/>
</dbReference>
<proteinExistence type="predicted"/>
<dbReference type="GO" id="GO:0000287">
    <property type="term" value="F:magnesium ion binding"/>
    <property type="evidence" value="ECO:0007669"/>
    <property type="project" value="InterPro"/>
</dbReference>
<comment type="caution">
    <text evidence="1">The sequence shown here is derived from an EMBL/GenBank/DDBJ whole genome shotgun (WGS) entry which is preliminary data.</text>
</comment>
<dbReference type="InterPro" id="IPR008822">
    <property type="entry name" value="Endonuclease_RusA-like"/>
</dbReference>
<accession>A0A6C8N503</accession>
<reference evidence="1" key="1">
    <citation type="submission" date="2018-04" db="EMBL/GenBank/DDBJ databases">
        <title>Genome Analysis of a Prevalent Clone of Listeria monocytogenes Sequence Type 87 in China.</title>
        <authorList>
            <person name="Wang Y."/>
        </authorList>
    </citation>
    <scope>NUCLEOTIDE SEQUENCE</scope>
    <source>
        <strain evidence="1">ICDC_LM0449</strain>
    </source>
</reference>
<dbReference type="Gene3D" id="3.30.1330.70">
    <property type="entry name" value="Holliday junction resolvase RusA"/>
    <property type="match status" value="1"/>
</dbReference>
<sequence>MGEIKITFNIPPRPQGRPRFRRVGNFVQTYDPPESKAYKKKITNVAKIYAPSTPISAPISVNFIFYVPMPKSKSKAWKRRALLGQELPSVKPDIDNYVKGVLDAMNKIIFSDDGKIVDLQAKKRYSDIPRTEVVITELVPEVQTKLF</sequence>
<dbReference type="EMBL" id="QDCA01000003">
    <property type="protein sequence ID" value="KAA9534100.1"/>
    <property type="molecule type" value="Genomic_DNA"/>
</dbReference>
<dbReference type="RefSeq" id="WP_150884158.1">
    <property type="nucleotide sequence ID" value="NZ_QDCA01000003.1"/>
</dbReference>
<dbReference type="GO" id="GO:0006310">
    <property type="term" value="P:DNA recombination"/>
    <property type="evidence" value="ECO:0007669"/>
    <property type="project" value="InterPro"/>
</dbReference>
<dbReference type="Pfam" id="PF05866">
    <property type="entry name" value="RusA"/>
    <property type="match status" value="1"/>
</dbReference>
<evidence type="ECO:0000313" key="1">
    <source>
        <dbReference type="EMBL" id="KAA9534100.1"/>
    </source>
</evidence>
<organism evidence="1">
    <name type="scientific">Listeria monocytogenes</name>
    <dbReference type="NCBI Taxonomy" id="1639"/>
    <lineage>
        <taxon>Bacteria</taxon>
        <taxon>Bacillati</taxon>
        <taxon>Bacillota</taxon>
        <taxon>Bacilli</taxon>
        <taxon>Bacillales</taxon>
        <taxon>Listeriaceae</taxon>
        <taxon>Listeria</taxon>
    </lineage>
</organism>
<protein>
    <submittedName>
        <fullName evidence="1">Uncharacterized protein</fullName>
    </submittedName>
</protein>
<name>A0A6C8N503_LISMN</name>
<gene>
    <name evidence="1" type="ORF">DCK33_08135</name>
</gene>